<dbReference type="EMBL" id="CP071872">
    <property type="protein sequence ID" value="UNM14922.1"/>
    <property type="molecule type" value="Genomic_DNA"/>
</dbReference>
<dbReference type="PANTHER" id="PTHR21325:SF31">
    <property type="entry name" value="GH22081P-RELATED"/>
    <property type="match status" value="1"/>
</dbReference>
<protein>
    <submittedName>
        <fullName evidence="3">SGNH/GDSL hydrolase family protein</fullName>
    </submittedName>
</protein>
<dbReference type="GO" id="GO:0016787">
    <property type="term" value="F:hydrolase activity"/>
    <property type="evidence" value="ECO:0007669"/>
    <property type="project" value="UniProtKB-KW"/>
</dbReference>
<feature type="chain" id="PRO_5045464452" evidence="2">
    <location>
        <begin position="20"/>
        <end position="308"/>
    </location>
</feature>
<dbReference type="Gene3D" id="3.40.50.1110">
    <property type="entry name" value="SGNH hydrolase"/>
    <property type="match status" value="1"/>
</dbReference>
<evidence type="ECO:0000256" key="1">
    <source>
        <dbReference type="SAM" id="MobiDB-lite"/>
    </source>
</evidence>
<proteinExistence type="predicted"/>
<reference evidence="3 4" key="1">
    <citation type="submission" date="2021-03" db="EMBL/GenBank/DDBJ databases">
        <title>Complete genome of Streptomyces formicae strain 1H-GS9 (DSM 100524).</title>
        <authorList>
            <person name="Atanasov K.E."/>
            <person name="Altabella T."/>
            <person name="Ferrer A."/>
        </authorList>
    </citation>
    <scope>NUCLEOTIDE SEQUENCE [LARGE SCALE GENOMIC DNA]</scope>
    <source>
        <strain evidence="3 4">1H-GS9</strain>
    </source>
</reference>
<dbReference type="InterPro" id="IPR001087">
    <property type="entry name" value="GDSL"/>
</dbReference>
<evidence type="ECO:0000313" key="3">
    <source>
        <dbReference type="EMBL" id="UNM14922.1"/>
    </source>
</evidence>
<dbReference type="SUPFAM" id="SSF52266">
    <property type="entry name" value="SGNH hydrolase"/>
    <property type="match status" value="1"/>
</dbReference>
<evidence type="ECO:0000256" key="2">
    <source>
        <dbReference type="SAM" id="SignalP"/>
    </source>
</evidence>
<gene>
    <name evidence="3" type="ORF">J4032_28735</name>
</gene>
<dbReference type="Proteomes" id="UP000828924">
    <property type="component" value="Chromosome"/>
</dbReference>
<dbReference type="InterPro" id="IPR036514">
    <property type="entry name" value="SGNH_hydro_sf"/>
</dbReference>
<name>A0ABY3WVT7_9ACTN</name>
<accession>A0ABY3WVT7</accession>
<dbReference type="InterPro" id="IPR038885">
    <property type="entry name" value="PLB1"/>
</dbReference>
<feature type="region of interest" description="Disordered" evidence="1">
    <location>
        <begin position="38"/>
        <end position="63"/>
    </location>
</feature>
<feature type="signal peptide" evidence="2">
    <location>
        <begin position="1"/>
        <end position="19"/>
    </location>
</feature>
<dbReference type="Pfam" id="PF00657">
    <property type="entry name" value="Lipase_GDSL"/>
    <property type="match status" value="1"/>
</dbReference>
<keyword evidence="3" id="KW-0378">Hydrolase</keyword>
<dbReference type="RefSeq" id="WP_242335591.1">
    <property type="nucleotide sequence ID" value="NZ_CP071872.1"/>
</dbReference>
<organism evidence="3 4">
    <name type="scientific">Streptomyces formicae</name>
    <dbReference type="NCBI Taxonomy" id="1616117"/>
    <lineage>
        <taxon>Bacteria</taxon>
        <taxon>Bacillati</taxon>
        <taxon>Actinomycetota</taxon>
        <taxon>Actinomycetes</taxon>
        <taxon>Kitasatosporales</taxon>
        <taxon>Streptomycetaceae</taxon>
        <taxon>Streptomyces</taxon>
    </lineage>
</organism>
<dbReference type="PANTHER" id="PTHR21325">
    <property type="entry name" value="PHOSPHOLIPASE B, PLB1"/>
    <property type="match status" value="1"/>
</dbReference>
<evidence type="ECO:0000313" key="4">
    <source>
        <dbReference type="Proteomes" id="UP000828924"/>
    </source>
</evidence>
<dbReference type="PROSITE" id="PS51257">
    <property type="entry name" value="PROKAR_LIPOPROTEIN"/>
    <property type="match status" value="1"/>
</dbReference>
<keyword evidence="4" id="KW-1185">Reference proteome</keyword>
<keyword evidence="2" id="KW-0732">Signal</keyword>
<sequence length="308" mass="33385">MREKRRSGRALLRPRSAVAALTAAGLVGLAALTGCDGQPGAARDGRQRPPRPSPTPTPVWDRSPASVAAVGDSITRGFDACELLADCPEASWATGTDTAVRSLAQRLLGPAAAAEHSWNHARTGARMADLPAQMTQAAAQGPELVAVMVGANDACRARPALMTPVEDFTRSFTAAMSALRRTAPKAQVYVSSVPDLMRLWSTGRGNPLGRQIWKLGICASMLGNAEDLSEEAQRRRARVHERVVAYNEALKSVCAKDLRCRYDGGDVFDYRFTGRQLSHWDWFHPSKDGQSRLAEIAYRNVTSPRPPR</sequence>